<dbReference type="InterPro" id="IPR052215">
    <property type="entry name" value="Plant_ABCG"/>
</dbReference>
<name>A0A452YER2_AEGTS</name>
<dbReference type="EnsemblPlants" id="AET1Gv20394000.3">
    <property type="protein sequence ID" value="AET1Gv20394000.3"/>
    <property type="gene ID" value="AET1Gv20394000"/>
</dbReference>
<reference evidence="4" key="2">
    <citation type="journal article" date="2017" name="Nat. Plants">
        <title>The Aegilops tauschii genome reveals multiple impacts of transposons.</title>
        <authorList>
            <person name="Zhao G."/>
            <person name="Zou C."/>
            <person name="Li K."/>
            <person name="Wang K."/>
            <person name="Li T."/>
            <person name="Gao L."/>
            <person name="Zhang X."/>
            <person name="Wang H."/>
            <person name="Yang Z."/>
            <person name="Liu X."/>
            <person name="Jiang W."/>
            <person name="Mao L."/>
            <person name="Kong X."/>
            <person name="Jiao Y."/>
            <person name="Jia J."/>
        </authorList>
    </citation>
    <scope>NUCLEOTIDE SEQUENCE [LARGE SCALE GENOMIC DNA]</scope>
    <source>
        <strain evidence="4">cv. AL8/78</strain>
    </source>
</reference>
<evidence type="ECO:0000256" key="1">
    <source>
        <dbReference type="ARBA" id="ARBA00005814"/>
    </source>
</evidence>
<evidence type="ECO:0000256" key="2">
    <source>
        <dbReference type="ARBA" id="ARBA00022448"/>
    </source>
</evidence>
<reference evidence="4" key="1">
    <citation type="journal article" date="2014" name="Science">
        <title>Ancient hybridizations among the ancestral genomes of bread wheat.</title>
        <authorList>
            <consortium name="International Wheat Genome Sequencing Consortium,"/>
            <person name="Marcussen T."/>
            <person name="Sandve S.R."/>
            <person name="Heier L."/>
            <person name="Spannagl M."/>
            <person name="Pfeifer M."/>
            <person name="Jakobsen K.S."/>
            <person name="Wulff B.B."/>
            <person name="Steuernagel B."/>
            <person name="Mayer K.F."/>
            <person name="Olsen O.A."/>
        </authorList>
    </citation>
    <scope>NUCLEOTIDE SEQUENCE [LARGE SCALE GENOMIC DNA]</scope>
    <source>
        <strain evidence="4">cv. AL8/78</strain>
    </source>
</reference>
<protein>
    <submittedName>
        <fullName evidence="3">Uncharacterized protein</fullName>
    </submittedName>
</protein>
<proteinExistence type="inferred from homology"/>
<dbReference type="Gramene" id="AET1Gv20394000.3">
    <property type="protein sequence ID" value="AET1Gv20394000.3"/>
    <property type="gene ID" value="AET1Gv20394000"/>
</dbReference>
<keyword evidence="2" id="KW-0813">Transport</keyword>
<sequence>PLSETLWREKAAVEFLGDVSARLAWRDLTVTVALGSGDTQAVLQALTGYAEPGTITALMGPSGLKYNPRC</sequence>
<accession>A0A452YER2</accession>
<keyword evidence="4" id="KW-1185">Reference proteome</keyword>
<organism evidence="3 4">
    <name type="scientific">Aegilops tauschii subsp. strangulata</name>
    <name type="common">Goatgrass</name>
    <dbReference type="NCBI Taxonomy" id="200361"/>
    <lineage>
        <taxon>Eukaryota</taxon>
        <taxon>Viridiplantae</taxon>
        <taxon>Streptophyta</taxon>
        <taxon>Embryophyta</taxon>
        <taxon>Tracheophyta</taxon>
        <taxon>Spermatophyta</taxon>
        <taxon>Magnoliopsida</taxon>
        <taxon>Liliopsida</taxon>
        <taxon>Poales</taxon>
        <taxon>Poaceae</taxon>
        <taxon>BOP clade</taxon>
        <taxon>Pooideae</taxon>
        <taxon>Triticodae</taxon>
        <taxon>Triticeae</taxon>
        <taxon>Triticinae</taxon>
        <taxon>Aegilops</taxon>
    </lineage>
</organism>
<dbReference type="AlphaFoldDB" id="A0A452YER2"/>
<reference evidence="3" key="4">
    <citation type="submission" date="2019-03" db="UniProtKB">
        <authorList>
            <consortium name="EnsemblPlants"/>
        </authorList>
    </citation>
    <scope>IDENTIFICATION</scope>
</reference>
<dbReference type="Proteomes" id="UP000015105">
    <property type="component" value="Chromosome 1D"/>
</dbReference>
<comment type="similarity">
    <text evidence="1">Belongs to the ABC transporter superfamily. ABCG family. Eye pigment precursor importer (TC 3.A.1.204) subfamily.</text>
</comment>
<dbReference type="PANTHER" id="PTHR48042">
    <property type="entry name" value="ABC TRANSPORTER G FAMILY MEMBER 11"/>
    <property type="match status" value="1"/>
</dbReference>
<evidence type="ECO:0000313" key="4">
    <source>
        <dbReference type="Proteomes" id="UP000015105"/>
    </source>
</evidence>
<reference evidence="3" key="5">
    <citation type="journal article" date="2021" name="G3 (Bethesda)">
        <title>Aegilops tauschii genome assembly Aet v5.0 features greater sequence contiguity and improved annotation.</title>
        <authorList>
            <person name="Wang L."/>
            <person name="Zhu T."/>
            <person name="Rodriguez J.C."/>
            <person name="Deal K.R."/>
            <person name="Dubcovsky J."/>
            <person name="McGuire P.E."/>
            <person name="Lux T."/>
            <person name="Spannagl M."/>
            <person name="Mayer K.F.X."/>
            <person name="Baldrich P."/>
            <person name="Meyers B.C."/>
            <person name="Huo N."/>
            <person name="Gu Y.Q."/>
            <person name="Zhou H."/>
            <person name="Devos K.M."/>
            <person name="Bennetzen J.L."/>
            <person name="Unver T."/>
            <person name="Budak H."/>
            <person name="Gulick P.J."/>
            <person name="Galiba G."/>
            <person name="Kalapos B."/>
            <person name="Nelson D.R."/>
            <person name="Li P."/>
            <person name="You F.M."/>
            <person name="Luo M.C."/>
            <person name="Dvorak J."/>
        </authorList>
    </citation>
    <scope>NUCLEOTIDE SEQUENCE [LARGE SCALE GENOMIC DNA]</scope>
    <source>
        <strain evidence="3">cv. AL8/78</strain>
    </source>
</reference>
<reference evidence="3" key="3">
    <citation type="journal article" date="2017" name="Nature">
        <title>Genome sequence of the progenitor of the wheat D genome Aegilops tauschii.</title>
        <authorList>
            <person name="Luo M.C."/>
            <person name="Gu Y.Q."/>
            <person name="Puiu D."/>
            <person name="Wang H."/>
            <person name="Twardziok S.O."/>
            <person name="Deal K.R."/>
            <person name="Huo N."/>
            <person name="Zhu T."/>
            <person name="Wang L."/>
            <person name="Wang Y."/>
            <person name="McGuire P.E."/>
            <person name="Liu S."/>
            <person name="Long H."/>
            <person name="Ramasamy R.K."/>
            <person name="Rodriguez J.C."/>
            <person name="Van S.L."/>
            <person name="Yuan L."/>
            <person name="Wang Z."/>
            <person name="Xia Z."/>
            <person name="Xiao L."/>
            <person name="Anderson O.D."/>
            <person name="Ouyang S."/>
            <person name="Liang Y."/>
            <person name="Zimin A.V."/>
            <person name="Pertea G."/>
            <person name="Qi P."/>
            <person name="Bennetzen J.L."/>
            <person name="Dai X."/>
            <person name="Dawson M.W."/>
            <person name="Muller H.G."/>
            <person name="Kugler K."/>
            <person name="Rivarola-Duarte L."/>
            <person name="Spannagl M."/>
            <person name="Mayer K.F.X."/>
            <person name="Lu F.H."/>
            <person name="Bevan M.W."/>
            <person name="Leroy P."/>
            <person name="Li P."/>
            <person name="You F.M."/>
            <person name="Sun Q."/>
            <person name="Liu Z."/>
            <person name="Lyons E."/>
            <person name="Wicker T."/>
            <person name="Salzberg S.L."/>
            <person name="Devos K.M."/>
            <person name="Dvorak J."/>
        </authorList>
    </citation>
    <scope>NUCLEOTIDE SEQUENCE [LARGE SCALE GENOMIC DNA]</scope>
    <source>
        <strain evidence="3">cv. AL8/78</strain>
    </source>
</reference>
<evidence type="ECO:0000313" key="3">
    <source>
        <dbReference type="EnsemblPlants" id="AET1Gv20394000.3"/>
    </source>
</evidence>
<dbReference type="PANTHER" id="PTHR48042:SF11">
    <property type="entry name" value="ABC TRANSPORTER G FAMILY MEMBER 11"/>
    <property type="match status" value="1"/>
</dbReference>